<keyword evidence="4 6" id="KW-1133">Transmembrane helix</keyword>
<dbReference type="OrthoDB" id="7605542at2"/>
<keyword evidence="3 6" id="KW-0812">Transmembrane</keyword>
<dbReference type="Proteomes" id="UP000240624">
    <property type="component" value="Unassembled WGS sequence"/>
</dbReference>
<evidence type="ECO:0000313" key="10">
    <source>
        <dbReference type="Proteomes" id="UP000240624"/>
    </source>
</evidence>
<feature type="transmembrane region" description="Helical" evidence="6">
    <location>
        <begin position="390"/>
        <end position="412"/>
    </location>
</feature>
<evidence type="ECO:0000256" key="6">
    <source>
        <dbReference type="SAM" id="Phobius"/>
    </source>
</evidence>
<dbReference type="EMBL" id="FWFY01000013">
    <property type="protein sequence ID" value="SLN66913.1"/>
    <property type="molecule type" value="Genomic_DNA"/>
</dbReference>
<dbReference type="PANTHER" id="PTHR30250">
    <property type="entry name" value="PST FAMILY PREDICTED COLANIC ACID TRANSPORTER"/>
    <property type="match status" value="1"/>
</dbReference>
<feature type="transmembrane region" description="Helical" evidence="6">
    <location>
        <begin position="363"/>
        <end position="384"/>
    </location>
</feature>
<evidence type="ECO:0000256" key="4">
    <source>
        <dbReference type="ARBA" id="ARBA00022989"/>
    </source>
</evidence>
<dbReference type="EMBL" id="PYGB01000023">
    <property type="protein sequence ID" value="PSK80413.1"/>
    <property type="molecule type" value="Genomic_DNA"/>
</dbReference>
<organism evidence="8 9">
    <name type="scientific">Limimaricola soesokkakensis</name>
    <dbReference type="NCBI Taxonomy" id="1343159"/>
    <lineage>
        <taxon>Bacteria</taxon>
        <taxon>Pseudomonadati</taxon>
        <taxon>Pseudomonadota</taxon>
        <taxon>Alphaproteobacteria</taxon>
        <taxon>Rhodobacterales</taxon>
        <taxon>Paracoccaceae</taxon>
        <taxon>Limimaricola</taxon>
    </lineage>
</organism>
<evidence type="ECO:0000313" key="9">
    <source>
        <dbReference type="Proteomes" id="UP000193495"/>
    </source>
</evidence>
<keyword evidence="5 6" id="KW-0472">Membrane</keyword>
<reference evidence="8 9" key="1">
    <citation type="submission" date="2017-03" db="EMBL/GenBank/DDBJ databases">
        <authorList>
            <person name="Afonso C.L."/>
            <person name="Miller P.J."/>
            <person name="Scott M.A."/>
            <person name="Spackman E."/>
            <person name="Goraichik I."/>
            <person name="Dimitrov K.M."/>
            <person name="Suarez D.L."/>
            <person name="Swayne D.E."/>
        </authorList>
    </citation>
    <scope>NUCLEOTIDE SEQUENCE [LARGE SCALE GENOMIC DNA]</scope>
    <source>
        <strain evidence="8 9">CECT 8367</strain>
    </source>
</reference>
<name>A0A1X7A0Z4_9RHOB</name>
<dbReference type="Pfam" id="PF13440">
    <property type="entry name" value="Polysacc_synt_3"/>
    <property type="match status" value="1"/>
</dbReference>
<feature type="transmembrane region" description="Helical" evidence="6">
    <location>
        <begin position="83"/>
        <end position="103"/>
    </location>
</feature>
<evidence type="ECO:0000256" key="5">
    <source>
        <dbReference type="ARBA" id="ARBA00023136"/>
    </source>
</evidence>
<feature type="transmembrane region" description="Helical" evidence="6">
    <location>
        <begin position="12"/>
        <end position="31"/>
    </location>
</feature>
<dbReference type="GO" id="GO:0005886">
    <property type="term" value="C:plasma membrane"/>
    <property type="evidence" value="ECO:0007669"/>
    <property type="project" value="UniProtKB-SubCell"/>
</dbReference>
<dbReference type="AlphaFoldDB" id="A0A1X7A0Z4"/>
<evidence type="ECO:0000313" key="8">
    <source>
        <dbReference type="EMBL" id="SLN66913.1"/>
    </source>
</evidence>
<feature type="transmembrane region" description="Helical" evidence="6">
    <location>
        <begin position="109"/>
        <end position="131"/>
    </location>
</feature>
<dbReference type="PANTHER" id="PTHR30250:SF11">
    <property type="entry name" value="O-ANTIGEN TRANSPORTER-RELATED"/>
    <property type="match status" value="1"/>
</dbReference>
<comment type="subcellular location">
    <subcellularLocation>
        <location evidence="1">Cell membrane</location>
        <topology evidence="1">Multi-pass membrane protein</topology>
    </subcellularLocation>
</comment>
<gene>
    <name evidence="7" type="ORF">CLV79_12311</name>
    <name evidence="8" type="ORF">LOS8367_03315</name>
</gene>
<evidence type="ECO:0000256" key="1">
    <source>
        <dbReference type="ARBA" id="ARBA00004651"/>
    </source>
</evidence>
<keyword evidence="10" id="KW-1185">Reference proteome</keyword>
<dbReference type="InterPro" id="IPR050833">
    <property type="entry name" value="Poly_Biosynth_Transport"/>
</dbReference>
<evidence type="ECO:0000256" key="2">
    <source>
        <dbReference type="ARBA" id="ARBA00022475"/>
    </source>
</evidence>
<feature type="transmembrane region" description="Helical" evidence="6">
    <location>
        <begin position="143"/>
        <end position="162"/>
    </location>
</feature>
<feature type="transmembrane region" description="Helical" evidence="6">
    <location>
        <begin position="301"/>
        <end position="324"/>
    </location>
</feature>
<feature type="transmembrane region" description="Helical" evidence="6">
    <location>
        <begin position="43"/>
        <end position="62"/>
    </location>
</feature>
<reference evidence="7 10" key="2">
    <citation type="submission" date="2018-03" db="EMBL/GenBank/DDBJ databases">
        <title>Genomic Encyclopedia of Archaeal and Bacterial Type Strains, Phase II (KMG-II): from individual species to whole genera.</title>
        <authorList>
            <person name="Goeker M."/>
        </authorList>
    </citation>
    <scope>NUCLEOTIDE SEQUENCE [LARGE SCALE GENOMIC DNA]</scope>
    <source>
        <strain evidence="7 10">DSM 29956</strain>
    </source>
</reference>
<sequence length="424" mass="45214">MKRITSSSLIRNVLAVASGTAVAQIVVFAFSPLITRIYSPEAFGLQGVFLSLISILSPIVALRYPMAIVTAISECEAAKLARLSFLIAVGMSSLLGLALIAGGRPLLQIVGAEGLGSLIYFLPLALIAVALQDVANFRAARLSAFRIIGAVAVAQAFIVNLARVGGGLASPLASTLVTVTSLAPAVQAIMLRSGVGSMRHPAPRISRTDLADLLKRHRDFPIYRMPTDVLNAGSQVVPVILLASLFSPTAAGLYTLTRSVLNLPSNIIGAAVGNVLYTRFAELSRSGQPLMPLLIRSTMALLALAPAIVGFASFAPAMFSVLFGDEWQEAGYYAQWMALWIAMMVANIPAVRVIPVIRKQHEALIFNIILILARISSIFLAYFISQTPLMAVASYSVCSATLIAISIIHFMIRTSAHDKKERSI</sequence>
<evidence type="ECO:0000256" key="3">
    <source>
        <dbReference type="ARBA" id="ARBA00022692"/>
    </source>
</evidence>
<dbReference type="RefSeq" id="WP_085897623.1">
    <property type="nucleotide sequence ID" value="NZ_FWFY01000013.1"/>
</dbReference>
<evidence type="ECO:0000313" key="7">
    <source>
        <dbReference type="EMBL" id="PSK80413.1"/>
    </source>
</evidence>
<proteinExistence type="predicted"/>
<keyword evidence="2" id="KW-1003">Cell membrane</keyword>
<dbReference type="Proteomes" id="UP000193495">
    <property type="component" value="Unassembled WGS sequence"/>
</dbReference>
<feature type="transmembrane region" description="Helical" evidence="6">
    <location>
        <begin position="168"/>
        <end position="191"/>
    </location>
</feature>
<protein>
    <submittedName>
        <fullName evidence="8">Colanic acid exporter</fullName>
    </submittedName>
    <submittedName>
        <fullName evidence="7">O-antigen/teichoic acid export membrane protein</fullName>
    </submittedName>
</protein>
<feature type="transmembrane region" description="Helical" evidence="6">
    <location>
        <begin position="330"/>
        <end position="351"/>
    </location>
</feature>
<accession>A0A1X7A0Z4</accession>